<dbReference type="EMBL" id="MN740822">
    <property type="protein sequence ID" value="QHU13560.1"/>
    <property type="molecule type" value="Genomic_DNA"/>
</dbReference>
<proteinExistence type="predicted"/>
<organism evidence="1">
    <name type="scientific">viral metagenome</name>
    <dbReference type="NCBI Taxonomy" id="1070528"/>
    <lineage>
        <taxon>unclassified sequences</taxon>
        <taxon>metagenomes</taxon>
        <taxon>organismal metagenomes</taxon>
    </lineage>
</organism>
<accession>A0A6C0K9R8</accession>
<name>A0A6C0K9R8_9ZZZZ</name>
<protein>
    <submittedName>
        <fullName evidence="1">Uncharacterized protein</fullName>
    </submittedName>
</protein>
<reference evidence="1" key="1">
    <citation type="journal article" date="2020" name="Nature">
        <title>Giant virus diversity and host interactions through global metagenomics.</title>
        <authorList>
            <person name="Schulz F."/>
            <person name="Roux S."/>
            <person name="Paez-Espino D."/>
            <person name="Jungbluth S."/>
            <person name="Walsh D.A."/>
            <person name="Denef V.J."/>
            <person name="McMahon K.D."/>
            <person name="Konstantinidis K.T."/>
            <person name="Eloe-Fadrosh E.A."/>
            <person name="Kyrpides N.C."/>
            <person name="Woyke T."/>
        </authorList>
    </citation>
    <scope>NUCLEOTIDE SEQUENCE</scope>
    <source>
        <strain evidence="1">GVMAG-S-1101178-73</strain>
    </source>
</reference>
<dbReference type="AlphaFoldDB" id="A0A6C0K9R8"/>
<evidence type="ECO:0000313" key="1">
    <source>
        <dbReference type="EMBL" id="QHU13560.1"/>
    </source>
</evidence>
<sequence length="48" mass="5882">MLILLIFIIYNKIFYDFVYYIIYKTYIYMPVGCIYIQTGCIYIQTGYI</sequence>